<proteinExistence type="predicted"/>
<keyword evidence="1" id="KW-1185">Reference proteome</keyword>
<dbReference type="WBParaSite" id="Hba_19646">
    <property type="protein sequence ID" value="Hba_19646"/>
    <property type="gene ID" value="Hba_19646"/>
</dbReference>
<name>A0A1I7XPI5_HETBA</name>
<dbReference type="AlphaFoldDB" id="A0A1I7XPI5"/>
<evidence type="ECO:0000313" key="1">
    <source>
        <dbReference type="Proteomes" id="UP000095283"/>
    </source>
</evidence>
<dbReference type="Proteomes" id="UP000095283">
    <property type="component" value="Unplaced"/>
</dbReference>
<accession>A0A1I7XPI5</accession>
<organism evidence="1 2">
    <name type="scientific">Heterorhabditis bacteriophora</name>
    <name type="common">Entomopathogenic nematode worm</name>
    <dbReference type="NCBI Taxonomy" id="37862"/>
    <lineage>
        <taxon>Eukaryota</taxon>
        <taxon>Metazoa</taxon>
        <taxon>Ecdysozoa</taxon>
        <taxon>Nematoda</taxon>
        <taxon>Chromadorea</taxon>
        <taxon>Rhabditida</taxon>
        <taxon>Rhabditina</taxon>
        <taxon>Rhabditomorpha</taxon>
        <taxon>Strongyloidea</taxon>
        <taxon>Heterorhabditidae</taxon>
        <taxon>Heterorhabditis</taxon>
    </lineage>
</organism>
<reference evidence="2" key="1">
    <citation type="submission" date="2016-11" db="UniProtKB">
        <authorList>
            <consortium name="WormBaseParasite"/>
        </authorList>
    </citation>
    <scope>IDENTIFICATION</scope>
</reference>
<evidence type="ECO:0000313" key="2">
    <source>
        <dbReference type="WBParaSite" id="Hba_19646"/>
    </source>
</evidence>
<protein>
    <submittedName>
        <fullName evidence="2">Uncharacterized protein</fullName>
    </submittedName>
</protein>
<sequence length="19" mass="2252">MATEFGREMFANHSSLFIY</sequence>